<dbReference type="WBParaSite" id="Minc3s06123g39364">
    <property type="protein sequence ID" value="Minc3s06123g39364"/>
    <property type="gene ID" value="Minc3s06123g39364"/>
</dbReference>
<keyword evidence="2" id="KW-1185">Reference proteome</keyword>
<accession>A0A914NNE0</accession>
<name>A0A914NNE0_MELIC</name>
<protein>
    <submittedName>
        <fullName evidence="3">Candidate secreted effector</fullName>
    </submittedName>
</protein>
<evidence type="ECO:0000256" key="1">
    <source>
        <dbReference type="SAM" id="MobiDB-lite"/>
    </source>
</evidence>
<reference evidence="3" key="1">
    <citation type="submission" date="2022-11" db="UniProtKB">
        <authorList>
            <consortium name="WormBaseParasite"/>
        </authorList>
    </citation>
    <scope>IDENTIFICATION</scope>
</reference>
<dbReference type="AlphaFoldDB" id="A0A914NNE0"/>
<evidence type="ECO:0000313" key="3">
    <source>
        <dbReference type="WBParaSite" id="Minc3s06123g39364"/>
    </source>
</evidence>
<dbReference type="Proteomes" id="UP000887563">
    <property type="component" value="Unplaced"/>
</dbReference>
<organism evidence="2 3">
    <name type="scientific">Meloidogyne incognita</name>
    <name type="common">Southern root-knot nematode worm</name>
    <name type="synonym">Oxyuris incognita</name>
    <dbReference type="NCBI Taxonomy" id="6306"/>
    <lineage>
        <taxon>Eukaryota</taxon>
        <taxon>Metazoa</taxon>
        <taxon>Ecdysozoa</taxon>
        <taxon>Nematoda</taxon>
        <taxon>Chromadorea</taxon>
        <taxon>Rhabditida</taxon>
        <taxon>Tylenchina</taxon>
        <taxon>Tylenchomorpha</taxon>
        <taxon>Tylenchoidea</taxon>
        <taxon>Meloidogynidae</taxon>
        <taxon>Meloidogyninae</taxon>
        <taxon>Meloidogyne</taxon>
        <taxon>Meloidogyne incognita group</taxon>
    </lineage>
</organism>
<feature type="region of interest" description="Disordered" evidence="1">
    <location>
        <begin position="1"/>
        <end position="36"/>
    </location>
</feature>
<sequence>MGKQTEIKQSPTSIHVKPEQFQRRSSPRKRPAPKIEEEIVEDIVVDDGPIPETHHEGTVEEKKEEIEFVKGCTNRGFVCIWHKG</sequence>
<evidence type="ECO:0000313" key="2">
    <source>
        <dbReference type="Proteomes" id="UP000887563"/>
    </source>
</evidence>
<proteinExistence type="predicted"/>